<protein>
    <recommendedName>
        <fullName evidence="3">Endonuclease/exonuclease/phosphatase domain-containing protein</fullName>
    </recommendedName>
</protein>
<dbReference type="AlphaFoldDB" id="A0A444U7C6"/>
<dbReference type="Proteomes" id="UP000289886">
    <property type="component" value="Unassembled WGS sequence"/>
</dbReference>
<reference evidence="1 2" key="1">
    <citation type="submission" date="2019-01" db="EMBL/GenBank/DDBJ databases">
        <title>Draft Genome and Complete Hox-Cluster Characterization of the Sterlet Sturgeon (Acipenser ruthenus).</title>
        <authorList>
            <person name="Wei Q."/>
        </authorList>
    </citation>
    <scope>NUCLEOTIDE SEQUENCE [LARGE SCALE GENOMIC DNA]</scope>
    <source>
        <strain evidence="1">WHYD16114868_AA</strain>
        <tissue evidence="1">Blood</tissue>
    </source>
</reference>
<comment type="caution">
    <text evidence="1">The sequence shown here is derived from an EMBL/GenBank/DDBJ whole genome shotgun (WGS) entry which is preliminary data.</text>
</comment>
<proteinExistence type="predicted"/>
<dbReference type="SUPFAM" id="SSF56219">
    <property type="entry name" value="DNase I-like"/>
    <property type="match status" value="1"/>
</dbReference>
<organism evidence="1 2">
    <name type="scientific">Acipenser ruthenus</name>
    <name type="common">Sterlet sturgeon</name>
    <dbReference type="NCBI Taxonomy" id="7906"/>
    <lineage>
        <taxon>Eukaryota</taxon>
        <taxon>Metazoa</taxon>
        <taxon>Chordata</taxon>
        <taxon>Craniata</taxon>
        <taxon>Vertebrata</taxon>
        <taxon>Euteleostomi</taxon>
        <taxon>Actinopterygii</taxon>
        <taxon>Chondrostei</taxon>
        <taxon>Acipenseriformes</taxon>
        <taxon>Acipenseridae</taxon>
        <taxon>Acipenser</taxon>
    </lineage>
</organism>
<name>A0A444U7C6_ACIRT</name>
<keyword evidence="2" id="KW-1185">Reference proteome</keyword>
<dbReference type="InterPro" id="IPR036691">
    <property type="entry name" value="Endo/exonu/phosph_ase_sf"/>
</dbReference>
<sequence>MHSLHLATPKGYSLFDKPHLTGQGGGTAVIANSVLASSVLSLLAISSFEHRAIKLLSPMSLTLAVIYCPPKSKSAFIAEFSEFLSLICTSTDKILLLGDLNIHVDLPSSPLVTDFNTLLDCLGLSQSVNVPNHTRGHTLDLSTRTVKKDRNCPWYTLELRLLKSACHKLERKWRSSGLTVHREIWTDHLVRKSVTKANLL</sequence>
<dbReference type="EMBL" id="SCEB01215138">
    <property type="protein sequence ID" value="RXM31087.1"/>
    <property type="molecule type" value="Genomic_DNA"/>
</dbReference>
<dbReference type="PANTHER" id="PTHR33776">
    <property type="entry name" value="ENDO/EXONUCLEASE/PHOSPHATASE DOMAIN-CONTAINING PROTEIN"/>
    <property type="match status" value="1"/>
</dbReference>
<evidence type="ECO:0008006" key="3">
    <source>
        <dbReference type="Google" id="ProtNLM"/>
    </source>
</evidence>
<evidence type="ECO:0000313" key="1">
    <source>
        <dbReference type="EMBL" id="RXM31087.1"/>
    </source>
</evidence>
<dbReference type="PANTHER" id="PTHR33776:SF3">
    <property type="entry name" value="PHD-TYPE DOMAIN-CONTAINING PROTEIN"/>
    <property type="match status" value="1"/>
</dbReference>
<gene>
    <name evidence="1" type="ORF">EOD39_7286</name>
</gene>
<evidence type="ECO:0000313" key="2">
    <source>
        <dbReference type="Proteomes" id="UP000289886"/>
    </source>
</evidence>
<accession>A0A444U7C6</accession>
<dbReference type="Gene3D" id="3.60.10.10">
    <property type="entry name" value="Endonuclease/exonuclease/phosphatase"/>
    <property type="match status" value="1"/>
</dbReference>